<gene>
    <name evidence="1" type="ORF">CFP56_021187</name>
</gene>
<dbReference type="AlphaFoldDB" id="A0AAW0KFI0"/>
<comment type="caution">
    <text evidence="1">The sequence shown here is derived from an EMBL/GenBank/DDBJ whole genome shotgun (WGS) entry which is preliminary data.</text>
</comment>
<protein>
    <submittedName>
        <fullName evidence="1">Uncharacterized protein</fullName>
    </submittedName>
</protein>
<dbReference type="Proteomes" id="UP000237347">
    <property type="component" value="Unassembled WGS sequence"/>
</dbReference>
<accession>A0AAW0KFI0</accession>
<reference evidence="1 2" key="1">
    <citation type="journal article" date="2018" name="Sci. Data">
        <title>The draft genome sequence of cork oak.</title>
        <authorList>
            <person name="Ramos A.M."/>
            <person name="Usie A."/>
            <person name="Barbosa P."/>
            <person name="Barros P.M."/>
            <person name="Capote T."/>
            <person name="Chaves I."/>
            <person name="Simoes F."/>
            <person name="Abreu I."/>
            <person name="Carrasquinho I."/>
            <person name="Faro C."/>
            <person name="Guimaraes J.B."/>
            <person name="Mendonca D."/>
            <person name="Nobrega F."/>
            <person name="Rodrigues L."/>
            <person name="Saibo N.J.M."/>
            <person name="Varela M.C."/>
            <person name="Egas C."/>
            <person name="Matos J."/>
            <person name="Miguel C.M."/>
            <person name="Oliveira M.M."/>
            <person name="Ricardo C.P."/>
            <person name="Goncalves S."/>
        </authorList>
    </citation>
    <scope>NUCLEOTIDE SEQUENCE [LARGE SCALE GENOMIC DNA]</scope>
    <source>
        <strain evidence="2">cv. HL8</strain>
    </source>
</reference>
<keyword evidence="2" id="KW-1185">Reference proteome</keyword>
<evidence type="ECO:0000313" key="2">
    <source>
        <dbReference type="Proteomes" id="UP000237347"/>
    </source>
</evidence>
<dbReference type="EMBL" id="PKMF04000328">
    <property type="protein sequence ID" value="KAK7837480.1"/>
    <property type="molecule type" value="Genomic_DNA"/>
</dbReference>
<name>A0AAW0KFI0_QUESU</name>
<evidence type="ECO:0000313" key="1">
    <source>
        <dbReference type="EMBL" id="KAK7837480.1"/>
    </source>
</evidence>
<organism evidence="1 2">
    <name type="scientific">Quercus suber</name>
    <name type="common">Cork oak</name>
    <dbReference type="NCBI Taxonomy" id="58331"/>
    <lineage>
        <taxon>Eukaryota</taxon>
        <taxon>Viridiplantae</taxon>
        <taxon>Streptophyta</taxon>
        <taxon>Embryophyta</taxon>
        <taxon>Tracheophyta</taxon>
        <taxon>Spermatophyta</taxon>
        <taxon>Magnoliopsida</taxon>
        <taxon>eudicotyledons</taxon>
        <taxon>Gunneridae</taxon>
        <taxon>Pentapetalae</taxon>
        <taxon>rosids</taxon>
        <taxon>fabids</taxon>
        <taxon>Fagales</taxon>
        <taxon>Fagaceae</taxon>
        <taxon>Quercus</taxon>
    </lineage>
</organism>
<proteinExistence type="predicted"/>
<sequence length="187" mass="20693">MWFLGMPHSQLLRKFGDLMQGDWNHVEISCKISHWTSKFGKFAPMVARMGVHVECICSPLNSVIIQDNSQNVDDSEDTVLTPLLPPCSTSNGSHMNLGCLLQGPSFILHKLYNTGWPNWRTFGRHWPLVATSCSCLCGTQTRCQCLKEVGSMHSMGASSVHSSNSDSLIRDMLVIADLNITSVLAIQ</sequence>